<organism evidence="1">
    <name type="scientific">Rhizophora mucronata</name>
    <name type="common">Asiatic mangrove</name>
    <dbReference type="NCBI Taxonomy" id="61149"/>
    <lineage>
        <taxon>Eukaryota</taxon>
        <taxon>Viridiplantae</taxon>
        <taxon>Streptophyta</taxon>
        <taxon>Embryophyta</taxon>
        <taxon>Tracheophyta</taxon>
        <taxon>Spermatophyta</taxon>
        <taxon>Magnoliopsida</taxon>
        <taxon>eudicotyledons</taxon>
        <taxon>Gunneridae</taxon>
        <taxon>Pentapetalae</taxon>
        <taxon>rosids</taxon>
        <taxon>fabids</taxon>
        <taxon>Malpighiales</taxon>
        <taxon>Rhizophoraceae</taxon>
        <taxon>Rhizophora</taxon>
    </lineage>
</organism>
<sequence length="14" mass="1495">MALGNLREATGHQP</sequence>
<name>A0A2P2Q1S0_RHIMU</name>
<proteinExistence type="predicted"/>
<dbReference type="EMBL" id="GGEC01080389">
    <property type="protein sequence ID" value="MBX60873.1"/>
    <property type="molecule type" value="Transcribed_RNA"/>
</dbReference>
<evidence type="ECO:0000313" key="1">
    <source>
        <dbReference type="EMBL" id="MBX60873.1"/>
    </source>
</evidence>
<protein>
    <submittedName>
        <fullName evidence="1">Uncharacterized protein</fullName>
    </submittedName>
</protein>
<reference evidence="1" key="1">
    <citation type="submission" date="2018-02" db="EMBL/GenBank/DDBJ databases">
        <title>Rhizophora mucronata_Transcriptome.</title>
        <authorList>
            <person name="Meera S.P."/>
            <person name="Sreeshan A."/>
            <person name="Augustine A."/>
        </authorList>
    </citation>
    <scope>NUCLEOTIDE SEQUENCE</scope>
    <source>
        <tissue evidence="1">Leaf</tissue>
    </source>
</reference>
<accession>A0A2P2Q1S0</accession>